<keyword evidence="11" id="KW-1185">Reference proteome</keyword>
<keyword evidence="5 6" id="KW-0472">Membrane</keyword>
<dbReference type="RefSeq" id="WP_125484485.1">
    <property type="nucleotide sequence ID" value="NZ_RSDW01000001.1"/>
</dbReference>
<feature type="signal peptide" evidence="7">
    <location>
        <begin position="1"/>
        <end position="20"/>
    </location>
</feature>
<keyword evidence="3" id="KW-0201">Cytochrome c-type biogenesis</keyword>
<dbReference type="SUPFAM" id="SSF52833">
    <property type="entry name" value="Thioredoxin-like"/>
    <property type="match status" value="1"/>
</dbReference>
<feature type="transmembrane region" description="Helical" evidence="6">
    <location>
        <begin position="258"/>
        <end position="281"/>
    </location>
</feature>
<reference evidence="10 11" key="1">
    <citation type="submission" date="2018-12" db="EMBL/GenBank/DDBJ databases">
        <title>Sequencing of bacterial isolates from soil warming experiment in Harvard Forest, Massachusetts, USA.</title>
        <authorList>
            <person name="Deangelis K."/>
        </authorList>
    </citation>
    <scope>NUCLEOTIDE SEQUENCE [LARGE SCALE GENOMIC DNA]</scope>
    <source>
        <strain evidence="10 11">EB153</strain>
    </source>
</reference>
<dbReference type="GO" id="GO:0016020">
    <property type="term" value="C:membrane"/>
    <property type="evidence" value="ECO:0007669"/>
    <property type="project" value="UniProtKB-SubCell"/>
</dbReference>
<dbReference type="PANTHER" id="PTHR32234:SF0">
    <property type="entry name" value="THIOL:DISULFIDE INTERCHANGE PROTEIN DSBD"/>
    <property type="match status" value="1"/>
</dbReference>
<comment type="subcellular location">
    <subcellularLocation>
        <location evidence="1">Membrane</location>
        <topology evidence="1">Multi-pass membrane protein</topology>
    </subcellularLocation>
</comment>
<dbReference type="OrthoDB" id="9811036at2"/>
<dbReference type="Gene3D" id="3.40.30.10">
    <property type="entry name" value="Glutaredoxin"/>
    <property type="match status" value="1"/>
</dbReference>
<evidence type="ECO:0000259" key="8">
    <source>
        <dbReference type="Pfam" id="PF02683"/>
    </source>
</evidence>
<feature type="transmembrane region" description="Helical" evidence="6">
    <location>
        <begin position="215"/>
        <end position="237"/>
    </location>
</feature>
<evidence type="ECO:0000256" key="7">
    <source>
        <dbReference type="SAM" id="SignalP"/>
    </source>
</evidence>
<keyword evidence="4 6" id="KW-1133">Transmembrane helix</keyword>
<evidence type="ECO:0000256" key="3">
    <source>
        <dbReference type="ARBA" id="ARBA00022748"/>
    </source>
</evidence>
<evidence type="ECO:0000313" key="11">
    <source>
        <dbReference type="Proteomes" id="UP000269669"/>
    </source>
</evidence>
<dbReference type="AlphaFoldDB" id="A0A3R9R1P7"/>
<feature type="transmembrane region" description="Helical" evidence="6">
    <location>
        <begin position="293"/>
        <end position="316"/>
    </location>
</feature>
<dbReference type="Gene3D" id="2.60.40.1250">
    <property type="entry name" value="Thiol:disulfide interchange protein DsbD, N-terminal domain"/>
    <property type="match status" value="1"/>
</dbReference>
<feature type="transmembrane region" description="Helical" evidence="6">
    <location>
        <begin position="371"/>
        <end position="394"/>
    </location>
</feature>
<dbReference type="Pfam" id="PF11412">
    <property type="entry name" value="DsbD_N"/>
    <property type="match status" value="1"/>
</dbReference>
<dbReference type="GO" id="GO:0017004">
    <property type="term" value="P:cytochrome complex assembly"/>
    <property type="evidence" value="ECO:0007669"/>
    <property type="project" value="UniProtKB-KW"/>
</dbReference>
<gene>
    <name evidence="10" type="ORF">EDE15_1282</name>
</gene>
<dbReference type="EMBL" id="RSDW01000001">
    <property type="protein sequence ID" value="RSL15779.1"/>
    <property type="molecule type" value="Genomic_DNA"/>
</dbReference>
<accession>A0A3R9R1P7</accession>
<dbReference type="Pfam" id="PF02683">
    <property type="entry name" value="DsbD_TM"/>
    <property type="match status" value="1"/>
</dbReference>
<dbReference type="PANTHER" id="PTHR32234">
    <property type="entry name" value="THIOL:DISULFIDE INTERCHANGE PROTEIN DSBD"/>
    <property type="match status" value="1"/>
</dbReference>
<feature type="domain" description="Cytochrome C biogenesis protein transmembrane" evidence="8">
    <location>
        <begin position="219"/>
        <end position="429"/>
    </location>
</feature>
<sequence>MKNCCWTVLLLITMAIGAPCQERPAQWSAAPAPGKAIQPGEKFSVKLSAKISSGWHMYSITQPSGGPTTTVISIPKMQPFRLDGQISGPPPLTAYDANFEMNTETYEDHPEFAVPVSVSPNTPAGDQKLAIDVRFQVCNDTTCMPATTEHLRVPVSIKAIKAAATPVGKSLEQKGQVVFSAPLPDTSSSSAAVEKNSKEISVAGLSVPRQSMGSFLWLAVMMGGLSLLTPCVFPMIPMTVSYFVNHSGTGRRSAVNTALLYGLGIILTFTALGLLLAIIFGAGGVNKLAANPWVNLLITAIFLGFAFSLLGAYFIQVPPALTNRLDSLTRSKEGTRVVGALLMGSTFTLTSFTCTAPFVGTLLVMATQGNWRWPLAGMLAFSTVFAVPFFFLALAPQVLSQLPKSGGWMISVKVVVGFLEVAAAMKFLSNADLVWRWGIFTRQVVLATWVGIGILTVLYILGYLRMAHEEARGSVGAGRLIVAMVVLAATIWLVPGLFGRQLGGLEAFLPPEMGAISSGAIEGPRSNSDAEVHWVINDYEGALARAKRENMPVFIDFTGYTCTNCRWMEANMFSKPEVSRELKRYICVRLYTDGDGEIFQRQQSLQQKTFGTVALPFYAILSVDGSVSDTFPGLTKSESEFLAFLTKR</sequence>
<dbReference type="InterPro" id="IPR036249">
    <property type="entry name" value="Thioredoxin-like_sf"/>
</dbReference>
<dbReference type="InterPro" id="IPR036929">
    <property type="entry name" value="DsbDN_sf"/>
</dbReference>
<feature type="transmembrane region" description="Helical" evidence="6">
    <location>
        <begin position="445"/>
        <end position="464"/>
    </location>
</feature>
<protein>
    <submittedName>
        <fullName evidence="10">Thiol:disulfide interchange protein DsbD</fullName>
    </submittedName>
</protein>
<evidence type="ECO:0000313" key="10">
    <source>
        <dbReference type="EMBL" id="RSL15779.1"/>
    </source>
</evidence>
<dbReference type="Proteomes" id="UP000269669">
    <property type="component" value="Unassembled WGS sequence"/>
</dbReference>
<evidence type="ECO:0000256" key="1">
    <source>
        <dbReference type="ARBA" id="ARBA00004141"/>
    </source>
</evidence>
<name>A0A3R9R1P7_9BACT</name>
<evidence type="ECO:0000256" key="2">
    <source>
        <dbReference type="ARBA" id="ARBA00022692"/>
    </source>
</evidence>
<feature type="transmembrane region" description="Helical" evidence="6">
    <location>
        <begin position="337"/>
        <end position="359"/>
    </location>
</feature>
<dbReference type="GO" id="GO:0045454">
    <property type="term" value="P:cell redox homeostasis"/>
    <property type="evidence" value="ECO:0007669"/>
    <property type="project" value="TreeGrafter"/>
</dbReference>
<keyword evidence="2 6" id="KW-0812">Transmembrane</keyword>
<dbReference type="InterPro" id="IPR028250">
    <property type="entry name" value="DsbDN"/>
</dbReference>
<feature type="transmembrane region" description="Helical" evidence="6">
    <location>
        <begin position="476"/>
        <end position="498"/>
    </location>
</feature>
<feature type="domain" description="Thiol:disulfide interchange protein DsbD N-terminal" evidence="9">
    <location>
        <begin position="39"/>
        <end position="150"/>
    </location>
</feature>
<organism evidence="10 11">
    <name type="scientific">Edaphobacter aggregans</name>
    <dbReference type="NCBI Taxonomy" id="570835"/>
    <lineage>
        <taxon>Bacteria</taxon>
        <taxon>Pseudomonadati</taxon>
        <taxon>Acidobacteriota</taxon>
        <taxon>Terriglobia</taxon>
        <taxon>Terriglobales</taxon>
        <taxon>Acidobacteriaceae</taxon>
        <taxon>Edaphobacter</taxon>
    </lineage>
</organism>
<evidence type="ECO:0000256" key="4">
    <source>
        <dbReference type="ARBA" id="ARBA00022989"/>
    </source>
</evidence>
<dbReference type="InterPro" id="IPR003834">
    <property type="entry name" value="Cyt_c_assmbl_TM_dom"/>
</dbReference>
<comment type="caution">
    <text evidence="10">The sequence shown here is derived from an EMBL/GenBank/DDBJ whole genome shotgun (WGS) entry which is preliminary data.</text>
</comment>
<feature type="transmembrane region" description="Helical" evidence="6">
    <location>
        <begin position="406"/>
        <end position="425"/>
    </location>
</feature>
<feature type="chain" id="PRO_5018571229" evidence="7">
    <location>
        <begin position="21"/>
        <end position="648"/>
    </location>
</feature>
<keyword evidence="7" id="KW-0732">Signal</keyword>
<dbReference type="GO" id="GO:0015035">
    <property type="term" value="F:protein-disulfide reductase activity"/>
    <property type="evidence" value="ECO:0007669"/>
    <property type="project" value="TreeGrafter"/>
</dbReference>
<evidence type="ECO:0000256" key="5">
    <source>
        <dbReference type="ARBA" id="ARBA00023136"/>
    </source>
</evidence>
<evidence type="ECO:0000256" key="6">
    <source>
        <dbReference type="SAM" id="Phobius"/>
    </source>
</evidence>
<dbReference type="Pfam" id="PF13899">
    <property type="entry name" value="Thioredoxin_7"/>
    <property type="match status" value="1"/>
</dbReference>
<proteinExistence type="predicted"/>
<evidence type="ECO:0000259" key="9">
    <source>
        <dbReference type="Pfam" id="PF11412"/>
    </source>
</evidence>